<dbReference type="InterPro" id="IPR050624">
    <property type="entry name" value="HTH-type_Tx_Regulator"/>
</dbReference>
<organism evidence="4 5">
    <name type="scientific">Glycomyces buryatensis</name>
    <dbReference type="NCBI Taxonomy" id="2570927"/>
    <lineage>
        <taxon>Bacteria</taxon>
        <taxon>Bacillati</taxon>
        <taxon>Actinomycetota</taxon>
        <taxon>Actinomycetes</taxon>
        <taxon>Glycomycetales</taxon>
        <taxon>Glycomycetaceae</taxon>
        <taxon>Glycomyces</taxon>
    </lineage>
</organism>
<evidence type="ECO:0000256" key="1">
    <source>
        <dbReference type="ARBA" id="ARBA00023125"/>
    </source>
</evidence>
<dbReference type="Proteomes" id="UP000308760">
    <property type="component" value="Unassembled WGS sequence"/>
</dbReference>
<sequence length="199" mass="21956">MDSPPQFPPRAKDRRVRRSRAALMNAAYALVTERDTAAVPVSDIAEAAGVSRQLLYQHYGDRESLLLEAALDLARRELSERFEDDASVPIGRDRALVAARHFAEHRRFYRAVLNSANGFALNQGLSALLVPVSRERIERSFGDSLDAERIDELALFLTGGAAAVVNRWLTTGDDPLDAEAFADRLLELGAMFIASTRTS</sequence>
<accession>A0A4S8Q9P3</accession>
<dbReference type="EMBL" id="STGY01000057">
    <property type="protein sequence ID" value="THV40171.1"/>
    <property type="molecule type" value="Genomic_DNA"/>
</dbReference>
<feature type="domain" description="HTH tetR-type" evidence="3">
    <location>
        <begin position="17"/>
        <end position="77"/>
    </location>
</feature>
<dbReference type="RefSeq" id="WP_136535516.1">
    <property type="nucleotide sequence ID" value="NZ_STGY01000057.1"/>
</dbReference>
<reference evidence="4 5" key="2">
    <citation type="submission" date="2019-05" db="EMBL/GenBank/DDBJ databases">
        <title>Glycomyces buryatensis sp. nov.</title>
        <authorList>
            <person name="Nikitina E."/>
        </authorList>
    </citation>
    <scope>NUCLEOTIDE SEQUENCE [LARGE SCALE GENOMIC DNA]</scope>
    <source>
        <strain evidence="4 5">18</strain>
    </source>
</reference>
<feature type="DNA-binding region" description="H-T-H motif" evidence="2">
    <location>
        <begin position="40"/>
        <end position="59"/>
    </location>
</feature>
<dbReference type="PANTHER" id="PTHR43479:SF11">
    <property type="entry name" value="ACREF_ENVCD OPERON REPRESSOR-RELATED"/>
    <property type="match status" value="1"/>
</dbReference>
<dbReference type="Pfam" id="PF14278">
    <property type="entry name" value="TetR_C_8"/>
    <property type="match status" value="1"/>
</dbReference>
<dbReference type="PROSITE" id="PS50977">
    <property type="entry name" value="HTH_TETR_2"/>
    <property type="match status" value="1"/>
</dbReference>
<dbReference type="InterPro" id="IPR009057">
    <property type="entry name" value="Homeodomain-like_sf"/>
</dbReference>
<dbReference type="OrthoDB" id="3193022at2"/>
<evidence type="ECO:0000256" key="2">
    <source>
        <dbReference type="PROSITE-ProRule" id="PRU00335"/>
    </source>
</evidence>
<keyword evidence="5" id="KW-1185">Reference proteome</keyword>
<keyword evidence="1 2" id="KW-0238">DNA-binding</keyword>
<dbReference type="AlphaFoldDB" id="A0A4S8Q9P3"/>
<dbReference type="Gene3D" id="1.10.357.10">
    <property type="entry name" value="Tetracycline Repressor, domain 2"/>
    <property type="match status" value="1"/>
</dbReference>
<dbReference type="PRINTS" id="PR00455">
    <property type="entry name" value="HTHTETR"/>
</dbReference>
<dbReference type="PANTHER" id="PTHR43479">
    <property type="entry name" value="ACREF/ENVCD OPERON REPRESSOR-RELATED"/>
    <property type="match status" value="1"/>
</dbReference>
<reference evidence="5" key="1">
    <citation type="submission" date="2019-04" db="EMBL/GenBank/DDBJ databases">
        <title>Nocardioides xinjiangensis sp. nov.</title>
        <authorList>
            <person name="Liu S."/>
        </authorList>
    </citation>
    <scope>NUCLEOTIDE SEQUENCE [LARGE SCALE GENOMIC DNA]</scope>
    <source>
        <strain evidence="5">18</strain>
    </source>
</reference>
<evidence type="ECO:0000313" key="4">
    <source>
        <dbReference type="EMBL" id="THV40171.1"/>
    </source>
</evidence>
<comment type="caution">
    <text evidence="4">The sequence shown here is derived from an EMBL/GenBank/DDBJ whole genome shotgun (WGS) entry which is preliminary data.</text>
</comment>
<dbReference type="GO" id="GO:0003677">
    <property type="term" value="F:DNA binding"/>
    <property type="evidence" value="ECO:0007669"/>
    <property type="project" value="UniProtKB-UniRule"/>
</dbReference>
<dbReference type="Pfam" id="PF00440">
    <property type="entry name" value="TetR_N"/>
    <property type="match status" value="1"/>
</dbReference>
<evidence type="ECO:0000313" key="5">
    <source>
        <dbReference type="Proteomes" id="UP000308760"/>
    </source>
</evidence>
<dbReference type="SUPFAM" id="SSF46689">
    <property type="entry name" value="Homeodomain-like"/>
    <property type="match status" value="1"/>
</dbReference>
<dbReference type="InterPro" id="IPR001647">
    <property type="entry name" value="HTH_TetR"/>
</dbReference>
<name>A0A4S8Q9P3_9ACTN</name>
<evidence type="ECO:0000259" key="3">
    <source>
        <dbReference type="PROSITE" id="PS50977"/>
    </source>
</evidence>
<proteinExistence type="predicted"/>
<gene>
    <name evidence="4" type="ORF">FAB82_15860</name>
</gene>
<dbReference type="InterPro" id="IPR039532">
    <property type="entry name" value="TetR_C_Firmicutes"/>
</dbReference>
<protein>
    <submittedName>
        <fullName evidence="4">TetR/AcrR family transcriptional regulator</fullName>
    </submittedName>
</protein>